<keyword evidence="5" id="KW-0472">Membrane</keyword>
<name>A0A1I2D9J9_9BACT</name>
<evidence type="ECO:0000256" key="3">
    <source>
        <dbReference type="ARBA" id="ARBA00023004"/>
    </source>
</evidence>
<keyword evidence="5" id="KW-0812">Transmembrane</keyword>
<dbReference type="SUPFAM" id="SSF46626">
    <property type="entry name" value="Cytochrome c"/>
    <property type="match status" value="2"/>
</dbReference>
<dbReference type="Gene3D" id="1.10.760.10">
    <property type="entry name" value="Cytochrome c-like domain"/>
    <property type="match status" value="2"/>
</dbReference>
<feature type="domain" description="Cytochrome c" evidence="6">
    <location>
        <begin position="48"/>
        <end position="149"/>
    </location>
</feature>
<keyword evidence="8" id="KW-1185">Reference proteome</keyword>
<dbReference type="PROSITE" id="PS51007">
    <property type="entry name" value="CYTC"/>
    <property type="match status" value="2"/>
</dbReference>
<dbReference type="PANTHER" id="PTHR35008:SF4">
    <property type="entry name" value="BLL4482 PROTEIN"/>
    <property type="match status" value="1"/>
</dbReference>
<dbReference type="AlphaFoldDB" id="A0A1I2D9J9"/>
<evidence type="ECO:0000313" key="8">
    <source>
        <dbReference type="Proteomes" id="UP000199513"/>
    </source>
</evidence>
<feature type="transmembrane region" description="Helical" evidence="5">
    <location>
        <begin position="7"/>
        <end position="28"/>
    </location>
</feature>
<dbReference type="InterPro" id="IPR036909">
    <property type="entry name" value="Cyt_c-like_dom_sf"/>
</dbReference>
<dbReference type="GO" id="GO:0046872">
    <property type="term" value="F:metal ion binding"/>
    <property type="evidence" value="ECO:0007669"/>
    <property type="project" value="UniProtKB-KW"/>
</dbReference>
<protein>
    <submittedName>
        <fullName evidence="7">Cytochrome c, mono-and diheme variants</fullName>
    </submittedName>
</protein>
<proteinExistence type="predicted"/>
<dbReference type="EMBL" id="FONY01000006">
    <property type="protein sequence ID" value="SFE76803.1"/>
    <property type="molecule type" value="Genomic_DNA"/>
</dbReference>
<evidence type="ECO:0000313" key="7">
    <source>
        <dbReference type="EMBL" id="SFE76803.1"/>
    </source>
</evidence>
<dbReference type="InterPro" id="IPR051459">
    <property type="entry name" value="Cytochrome_c-type_DH"/>
</dbReference>
<evidence type="ECO:0000259" key="6">
    <source>
        <dbReference type="PROSITE" id="PS51007"/>
    </source>
</evidence>
<dbReference type="GO" id="GO:0009055">
    <property type="term" value="F:electron transfer activity"/>
    <property type="evidence" value="ECO:0007669"/>
    <property type="project" value="InterPro"/>
</dbReference>
<dbReference type="STRING" id="1003.SAMN04488541_1006113"/>
<sequence>MKKIIKFVAYFVGSLLLAFVGLLAYVALRGIPSYTPEPVNLKVEITPERVAHGAKLSSVLCGVCHGNDKNILAGKLLVDIPKEFGTIYAANITQHPQTGIGKWTDGEIARLLRTGVRPDGQYIPNYMPKFVNMSDEDLASIIAYLRSDLPAVQAYDLKQTQSTPSFLVKLLCNFVMKPNPMPQQPIIQPDTTDIVRLGRYLVAGRYDCYPCHSADFTKINEVEPEKSLGYLGGGNMLYNLEGKEMYTANITMDEETGIGTWTEEEFVNTLRYGKRKDGTLLKYPMLPYPVMTETEAKAIFAYLKTVPKIKNQVKKNL</sequence>
<reference evidence="7 8" key="1">
    <citation type="submission" date="2016-10" db="EMBL/GenBank/DDBJ databases">
        <authorList>
            <person name="de Groot N.N."/>
        </authorList>
    </citation>
    <scope>NUCLEOTIDE SEQUENCE [LARGE SCALE GENOMIC DNA]</scope>
    <source>
        <strain>GEY</strain>
        <strain evidence="8">DSM 9560</strain>
    </source>
</reference>
<dbReference type="Proteomes" id="UP000199513">
    <property type="component" value="Unassembled WGS sequence"/>
</dbReference>
<dbReference type="OrthoDB" id="9809720at2"/>
<organism evidence="7 8">
    <name type="scientific">Thermoflexibacter ruber</name>
    <dbReference type="NCBI Taxonomy" id="1003"/>
    <lineage>
        <taxon>Bacteria</taxon>
        <taxon>Pseudomonadati</taxon>
        <taxon>Bacteroidota</taxon>
        <taxon>Cytophagia</taxon>
        <taxon>Cytophagales</taxon>
        <taxon>Thermoflexibacteraceae</taxon>
        <taxon>Thermoflexibacter</taxon>
    </lineage>
</organism>
<dbReference type="PANTHER" id="PTHR35008">
    <property type="entry name" value="BLL4482 PROTEIN-RELATED"/>
    <property type="match status" value="1"/>
</dbReference>
<evidence type="ECO:0000256" key="1">
    <source>
        <dbReference type="ARBA" id="ARBA00022617"/>
    </source>
</evidence>
<keyword evidence="1 4" id="KW-0349">Heme</keyword>
<gene>
    <name evidence="7" type="ORF">SAMN04488541_1006113</name>
</gene>
<keyword evidence="2 4" id="KW-0479">Metal-binding</keyword>
<evidence type="ECO:0000256" key="4">
    <source>
        <dbReference type="PROSITE-ProRule" id="PRU00433"/>
    </source>
</evidence>
<dbReference type="Pfam" id="PF13442">
    <property type="entry name" value="Cytochrome_CBB3"/>
    <property type="match status" value="1"/>
</dbReference>
<feature type="domain" description="Cytochrome c" evidence="6">
    <location>
        <begin position="193"/>
        <end position="307"/>
    </location>
</feature>
<dbReference type="RefSeq" id="WP_091541129.1">
    <property type="nucleotide sequence ID" value="NZ_FONY01000006.1"/>
</dbReference>
<keyword evidence="5" id="KW-1133">Transmembrane helix</keyword>
<dbReference type="InterPro" id="IPR009056">
    <property type="entry name" value="Cyt_c-like_dom"/>
</dbReference>
<evidence type="ECO:0000256" key="2">
    <source>
        <dbReference type="ARBA" id="ARBA00022723"/>
    </source>
</evidence>
<dbReference type="GO" id="GO:0020037">
    <property type="term" value="F:heme binding"/>
    <property type="evidence" value="ECO:0007669"/>
    <property type="project" value="InterPro"/>
</dbReference>
<evidence type="ECO:0000256" key="5">
    <source>
        <dbReference type="SAM" id="Phobius"/>
    </source>
</evidence>
<keyword evidence="3 4" id="KW-0408">Iron</keyword>
<accession>A0A1I2D9J9</accession>